<feature type="domain" description="SnoaL-like" evidence="1">
    <location>
        <begin position="13"/>
        <end position="130"/>
    </location>
</feature>
<comment type="caution">
    <text evidence="2">The sequence shown here is derived from an EMBL/GenBank/DDBJ whole genome shotgun (WGS) entry which is preliminary data.</text>
</comment>
<gene>
    <name evidence="2" type="ORF">RB614_04150</name>
</gene>
<dbReference type="InterPro" id="IPR032710">
    <property type="entry name" value="NTF2-like_dom_sf"/>
</dbReference>
<dbReference type="Pfam" id="PF13577">
    <property type="entry name" value="SnoaL_4"/>
    <property type="match status" value="1"/>
</dbReference>
<protein>
    <submittedName>
        <fullName evidence="2">Nuclear transport factor 2 family protein</fullName>
    </submittedName>
</protein>
<dbReference type="RefSeq" id="WP_308710982.1">
    <property type="nucleotide sequence ID" value="NZ_JAVHUY010000003.1"/>
</dbReference>
<reference evidence="2 3" key="1">
    <citation type="submission" date="2023-08" db="EMBL/GenBank/DDBJ databases">
        <title>Phytohabitans sansha sp. nov., isolated from marine sediment.</title>
        <authorList>
            <person name="Zhao Y."/>
            <person name="Yi K."/>
        </authorList>
    </citation>
    <scope>NUCLEOTIDE SEQUENCE [LARGE SCALE GENOMIC DNA]</scope>
    <source>
        <strain evidence="2 3">ZYX-F-186</strain>
    </source>
</reference>
<organism evidence="2 3">
    <name type="scientific">Phytohabitans maris</name>
    <dbReference type="NCBI Taxonomy" id="3071409"/>
    <lineage>
        <taxon>Bacteria</taxon>
        <taxon>Bacillati</taxon>
        <taxon>Actinomycetota</taxon>
        <taxon>Actinomycetes</taxon>
        <taxon>Micromonosporales</taxon>
        <taxon>Micromonosporaceae</taxon>
    </lineage>
</organism>
<sequence>MDGVDELAARVDRLESTEAIRQLAARYAVALDSRDVAAMADLFVEDVRVGEGRTGRAELRAFFDRILRPYRLTFHLIGNHRIDFDGPDTATGIVYCRPEHEVGDLWIVMPMAYLDRYERRDGTWYFASRRPKAFYAADVLERPGGDRFHFPDNPMITRATLPEAWPTWDRFWSDAGVG</sequence>
<dbReference type="SUPFAM" id="SSF54427">
    <property type="entry name" value="NTF2-like"/>
    <property type="match status" value="1"/>
</dbReference>
<evidence type="ECO:0000313" key="3">
    <source>
        <dbReference type="Proteomes" id="UP001230908"/>
    </source>
</evidence>
<name>A0ABU0ZBL4_9ACTN</name>
<evidence type="ECO:0000259" key="1">
    <source>
        <dbReference type="Pfam" id="PF13577"/>
    </source>
</evidence>
<proteinExistence type="predicted"/>
<dbReference type="Proteomes" id="UP001230908">
    <property type="component" value="Unassembled WGS sequence"/>
</dbReference>
<dbReference type="CDD" id="cd00531">
    <property type="entry name" value="NTF2_like"/>
    <property type="match status" value="1"/>
</dbReference>
<dbReference type="Gene3D" id="3.10.450.50">
    <property type="match status" value="1"/>
</dbReference>
<accession>A0ABU0ZBL4</accession>
<dbReference type="EMBL" id="JAVHUY010000003">
    <property type="protein sequence ID" value="MDQ7903707.1"/>
    <property type="molecule type" value="Genomic_DNA"/>
</dbReference>
<keyword evidence="3" id="KW-1185">Reference proteome</keyword>
<evidence type="ECO:0000313" key="2">
    <source>
        <dbReference type="EMBL" id="MDQ7903707.1"/>
    </source>
</evidence>
<dbReference type="InterPro" id="IPR037401">
    <property type="entry name" value="SnoaL-like"/>
</dbReference>